<keyword evidence="3" id="KW-1185">Reference proteome</keyword>
<proteinExistence type="predicted"/>
<dbReference type="STRING" id="46224.B4102_2084"/>
<organism evidence="2 3">
    <name type="scientific">Heyndrickxia sporothermodurans</name>
    <dbReference type="NCBI Taxonomy" id="46224"/>
    <lineage>
        <taxon>Bacteria</taxon>
        <taxon>Bacillati</taxon>
        <taxon>Bacillota</taxon>
        <taxon>Bacilli</taxon>
        <taxon>Bacillales</taxon>
        <taxon>Bacillaceae</taxon>
        <taxon>Heyndrickxia</taxon>
    </lineage>
</organism>
<dbReference type="RefSeq" id="WP_066225772.1">
    <property type="nucleotide sequence ID" value="NZ_JARMSX010000022.1"/>
</dbReference>
<dbReference type="InterPro" id="IPR024307">
    <property type="entry name" value="YmaF"/>
</dbReference>
<accession>A0A150LH81</accession>
<gene>
    <name evidence="2" type="ORF">B4102_2084</name>
</gene>
<comment type="caution">
    <text evidence="2">The sequence shown here is derived from an EMBL/GenBank/DDBJ whole genome shotgun (WGS) entry which is preliminary data.</text>
</comment>
<evidence type="ECO:0000313" key="2">
    <source>
        <dbReference type="EMBL" id="KYD11698.1"/>
    </source>
</evidence>
<dbReference type="PATRIC" id="fig|46224.3.peg.1342"/>
<name>A0A150LH81_9BACI</name>
<sequence length="128" mass="14001">MDIPITGLIFHSPNSNLDSEHSHVLYLTSWDGRPLHKHHFSGVTSFNVGHEHRYAGTTKPAPSGVPHTHEYFTVTSFDDGHKHEIRGVTGPAIALPDGGHYHKFHGVTTVNGSHPHSHKYSGNTSPSS</sequence>
<dbReference type="GeneID" id="62500543"/>
<feature type="region of interest" description="Disordered" evidence="1">
    <location>
        <begin position="108"/>
        <end position="128"/>
    </location>
</feature>
<evidence type="ECO:0000256" key="1">
    <source>
        <dbReference type="SAM" id="MobiDB-lite"/>
    </source>
</evidence>
<dbReference type="OrthoDB" id="1682334at2"/>
<protein>
    <submittedName>
        <fullName evidence="2">Uncharacterized protein</fullName>
    </submittedName>
</protein>
<dbReference type="EMBL" id="LQYN01000002">
    <property type="protein sequence ID" value="KYD11698.1"/>
    <property type="molecule type" value="Genomic_DNA"/>
</dbReference>
<dbReference type="Proteomes" id="UP000075666">
    <property type="component" value="Unassembled WGS sequence"/>
</dbReference>
<dbReference type="AlphaFoldDB" id="A0A150LH81"/>
<dbReference type="Pfam" id="PF12788">
    <property type="entry name" value="YmaF"/>
    <property type="match status" value="1"/>
</dbReference>
<evidence type="ECO:0000313" key="3">
    <source>
        <dbReference type="Proteomes" id="UP000075666"/>
    </source>
</evidence>
<reference evidence="2 3" key="1">
    <citation type="submission" date="2016-01" db="EMBL/GenBank/DDBJ databases">
        <title>Genome Sequences of Twelve Sporeforming Bacillus Species Isolated from Foods.</title>
        <authorList>
            <person name="Berendsen E.M."/>
            <person name="Wells-Bennik M.H."/>
            <person name="Krawcyk A.O."/>
            <person name="De Jong A."/>
            <person name="Holsappel S."/>
            <person name="Eijlander R.T."/>
            <person name="Kuipers O.P."/>
        </authorList>
    </citation>
    <scope>NUCLEOTIDE SEQUENCE [LARGE SCALE GENOMIC DNA]</scope>
    <source>
        <strain evidence="2 3">B4102</strain>
    </source>
</reference>